<feature type="region of interest" description="Disordered" evidence="1">
    <location>
        <begin position="1"/>
        <end position="31"/>
    </location>
</feature>
<dbReference type="InterPro" id="IPR021109">
    <property type="entry name" value="Peptidase_aspartic_dom_sf"/>
</dbReference>
<dbReference type="SUPFAM" id="SSF50630">
    <property type="entry name" value="Acid proteases"/>
    <property type="match status" value="1"/>
</dbReference>
<dbReference type="Gene3D" id="2.40.70.10">
    <property type="entry name" value="Acid Proteases"/>
    <property type="match status" value="1"/>
</dbReference>
<protein>
    <submittedName>
        <fullName evidence="2">Uncharacterized protein</fullName>
    </submittedName>
</protein>
<dbReference type="EMBL" id="JACGWJ010000016">
    <property type="protein sequence ID" value="KAL0361762.1"/>
    <property type="molecule type" value="Genomic_DNA"/>
</dbReference>
<dbReference type="CDD" id="cd00303">
    <property type="entry name" value="retropepsin_like"/>
    <property type="match status" value="1"/>
</dbReference>
<name>A0AAW2Q1Y7_SESRA</name>
<evidence type="ECO:0000256" key="1">
    <source>
        <dbReference type="SAM" id="MobiDB-lite"/>
    </source>
</evidence>
<comment type="caution">
    <text evidence="2">The sequence shown here is derived from an EMBL/GenBank/DDBJ whole genome shotgun (WGS) entry which is preliminary data.</text>
</comment>
<sequence length="193" mass="20844">MGSTGPGIERGRGTNNRNGSHTIGRGTSGAGTQAILGLNQARIYNMTREEAPASNDVISGTILIFDVEAYALIDPGSTHSYISSKLATKIPGENPMEYNLMAQLPVGRGVMMNNVRKGISIEIGEINLFVDLIVMDLRELDVILGMDLLVQNKAVVDYYKKEVVIESPGEPRVVFVGDRQVIPVCVISAIEAR</sequence>
<dbReference type="Pfam" id="PF08284">
    <property type="entry name" value="RVP_2"/>
    <property type="match status" value="1"/>
</dbReference>
<gene>
    <name evidence="2" type="ORF">Sradi_3860700</name>
</gene>
<reference evidence="2" key="2">
    <citation type="journal article" date="2024" name="Plant">
        <title>Genomic evolution and insights into agronomic trait innovations of Sesamum species.</title>
        <authorList>
            <person name="Miao H."/>
            <person name="Wang L."/>
            <person name="Qu L."/>
            <person name="Liu H."/>
            <person name="Sun Y."/>
            <person name="Le M."/>
            <person name="Wang Q."/>
            <person name="Wei S."/>
            <person name="Zheng Y."/>
            <person name="Lin W."/>
            <person name="Duan Y."/>
            <person name="Cao H."/>
            <person name="Xiong S."/>
            <person name="Wang X."/>
            <person name="Wei L."/>
            <person name="Li C."/>
            <person name="Ma Q."/>
            <person name="Ju M."/>
            <person name="Zhao R."/>
            <person name="Li G."/>
            <person name="Mu C."/>
            <person name="Tian Q."/>
            <person name="Mei H."/>
            <person name="Zhang T."/>
            <person name="Gao T."/>
            <person name="Zhang H."/>
        </authorList>
    </citation>
    <scope>NUCLEOTIDE SEQUENCE</scope>
    <source>
        <strain evidence="2">G02</strain>
    </source>
</reference>
<dbReference type="PANTHER" id="PTHR15503">
    <property type="entry name" value="LDOC1 RELATED"/>
    <property type="match status" value="1"/>
</dbReference>
<organism evidence="2">
    <name type="scientific">Sesamum radiatum</name>
    <name type="common">Black benniseed</name>
    <dbReference type="NCBI Taxonomy" id="300843"/>
    <lineage>
        <taxon>Eukaryota</taxon>
        <taxon>Viridiplantae</taxon>
        <taxon>Streptophyta</taxon>
        <taxon>Embryophyta</taxon>
        <taxon>Tracheophyta</taxon>
        <taxon>Spermatophyta</taxon>
        <taxon>Magnoliopsida</taxon>
        <taxon>eudicotyledons</taxon>
        <taxon>Gunneridae</taxon>
        <taxon>Pentapetalae</taxon>
        <taxon>asterids</taxon>
        <taxon>lamiids</taxon>
        <taxon>Lamiales</taxon>
        <taxon>Pedaliaceae</taxon>
        <taxon>Sesamum</taxon>
    </lineage>
</organism>
<reference evidence="2" key="1">
    <citation type="submission" date="2020-06" db="EMBL/GenBank/DDBJ databases">
        <authorList>
            <person name="Li T."/>
            <person name="Hu X."/>
            <person name="Zhang T."/>
            <person name="Song X."/>
            <person name="Zhang H."/>
            <person name="Dai N."/>
            <person name="Sheng W."/>
            <person name="Hou X."/>
            <person name="Wei L."/>
        </authorList>
    </citation>
    <scope>NUCLEOTIDE SEQUENCE</scope>
    <source>
        <strain evidence="2">G02</strain>
        <tissue evidence="2">Leaf</tissue>
    </source>
</reference>
<evidence type="ECO:0000313" key="2">
    <source>
        <dbReference type="EMBL" id="KAL0361762.1"/>
    </source>
</evidence>
<dbReference type="InterPro" id="IPR032567">
    <property type="entry name" value="RTL1-rel"/>
</dbReference>
<accession>A0AAW2Q1Y7</accession>
<proteinExistence type="predicted"/>
<dbReference type="PANTHER" id="PTHR15503:SF45">
    <property type="entry name" value="RNA-DIRECTED DNA POLYMERASE HOMOLOG"/>
    <property type="match status" value="1"/>
</dbReference>
<dbReference type="AlphaFoldDB" id="A0AAW2Q1Y7"/>